<proteinExistence type="predicted"/>
<organism evidence="2 3">
    <name type="scientific">Adhaeribacter aerolatus</name>
    <dbReference type="NCBI Taxonomy" id="670289"/>
    <lineage>
        <taxon>Bacteria</taxon>
        <taxon>Pseudomonadati</taxon>
        <taxon>Bacteroidota</taxon>
        <taxon>Cytophagia</taxon>
        <taxon>Cytophagales</taxon>
        <taxon>Hymenobacteraceae</taxon>
        <taxon>Adhaeribacter</taxon>
    </lineage>
</organism>
<keyword evidence="1" id="KW-0472">Membrane</keyword>
<dbReference type="Proteomes" id="UP000321532">
    <property type="component" value="Unassembled WGS sequence"/>
</dbReference>
<keyword evidence="1" id="KW-0812">Transmembrane</keyword>
<evidence type="ECO:0000313" key="3">
    <source>
        <dbReference type="Proteomes" id="UP000321532"/>
    </source>
</evidence>
<dbReference type="RefSeq" id="WP_146898159.1">
    <property type="nucleotide sequence ID" value="NZ_BJYS01000018.1"/>
</dbReference>
<accession>A0A512AYV2</accession>
<reference evidence="2 3" key="1">
    <citation type="submission" date="2019-07" db="EMBL/GenBank/DDBJ databases">
        <title>Whole genome shotgun sequence of Adhaeribacter aerolatus NBRC 106133.</title>
        <authorList>
            <person name="Hosoyama A."/>
            <person name="Uohara A."/>
            <person name="Ohji S."/>
            <person name="Ichikawa N."/>
        </authorList>
    </citation>
    <scope>NUCLEOTIDE SEQUENCE [LARGE SCALE GENOMIC DNA]</scope>
    <source>
        <strain evidence="2 3">NBRC 106133</strain>
    </source>
</reference>
<evidence type="ECO:0000313" key="2">
    <source>
        <dbReference type="EMBL" id="GEO04898.1"/>
    </source>
</evidence>
<feature type="transmembrane region" description="Helical" evidence="1">
    <location>
        <begin position="65"/>
        <end position="84"/>
    </location>
</feature>
<gene>
    <name evidence="2" type="ORF">AAE02nite_25620</name>
</gene>
<sequence length="124" mass="14677">MKLLRRPFFLVAAGLYLVNRYLLAHLDLTSYKVPYLNDVLCLPVVLTLALWLQQKLFPRTARSRLNGVQVVFTVIYFSVFFEGILPTFSKRYTRDYWDILAYVTGGFIYYWFLNPKRESLPKPQ</sequence>
<dbReference type="EMBL" id="BJYS01000018">
    <property type="protein sequence ID" value="GEO04898.1"/>
    <property type="molecule type" value="Genomic_DNA"/>
</dbReference>
<dbReference type="OrthoDB" id="1447802at2"/>
<evidence type="ECO:0008006" key="4">
    <source>
        <dbReference type="Google" id="ProtNLM"/>
    </source>
</evidence>
<keyword evidence="1" id="KW-1133">Transmembrane helix</keyword>
<keyword evidence="3" id="KW-1185">Reference proteome</keyword>
<name>A0A512AYV2_9BACT</name>
<dbReference type="AlphaFoldDB" id="A0A512AYV2"/>
<protein>
    <recommendedName>
        <fullName evidence="4">Magnesium citrate secondary transporter</fullName>
    </recommendedName>
</protein>
<comment type="caution">
    <text evidence="2">The sequence shown here is derived from an EMBL/GenBank/DDBJ whole genome shotgun (WGS) entry which is preliminary data.</text>
</comment>
<feature type="transmembrane region" description="Helical" evidence="1">
    <location>
        <begin position="34"/>
        <end position="53"/>
    </location>
</feature>
<feature type="transmembrane region" description="Helical" evidence="1">
    <location>
        <begin position="96"/>
        <end position="113"/>
    </location>
</feature>
<evidence type="ECO:0000256" key="1">
    <source>
        <dbReference type="SAM" id="Phobius"/>
    </source>
</evidence>